<evidence type="ECO:0000313" key="2">
    <source>
        <dbReference type="Proteomes" id="UP001605036"/>
    </source>
</evidence>
<keyword evidence="2" id="KW-1185">Reference proteome</keyword>
<comment type="caution">
    <text evidence="1">The sequence shown here is derived from an EMBL/GenBank/DDBJ whole genome shotgun (WGS) entry which is preliminary data.</text>
</comment>
<accession>A0ABD1ZQS2</accession>
<name>A0ABD1ZQS2_9MARC</name>
<reference evidence="1 2" key="1">
    <citation type="submission" date="2024-09" db="EMBL/GenBank/DDBJ databases">
        <title>Chromosome-scale assembly of Riccia fluitans.</title>
        <authorList>
            <person name="Paukszto L."/>
            <person name="Sawicki J."/>
            <person name="Karawczyk K."/>
            <person name="Piernik-Szablinska J."/>
            <person name="Szczecinska M."/>
            <person name="Mazdziarz M."/>
        </authorList>
    </citation>
    <scope>NUCLEOTIDE SEQUENCE [LARGE SCALE GENOMIC DNA]</scope>
    <source>
        <strain evidence="1">Rf_01</strain>
        <tissue evidence="1">Aerial parts of the thallus</tissue>
    </source>
</reference>
<dbReference type="EMBL" id="JBHFFA010000001">
    <property type="protein sequence ID" value="KAL2653577.1"/>
    <property type="molecule type" value="Genomic_DNA"/>
</dbReference>
<proteinExistence type="predicted"/>
<dbReference type="AlphaFoldDB" id="A0ABD1ZQS2"/>
<organism evidence="1 2">
    <name type="scientific">Riccia fluitans</name>
    <dbReference type="NCBI Taxonomy" id="41844"/>
    <lineage>
        <taxon>Eukaryota</taxon>
        <taxon>Viridiplantae</taxon>
        <taxon>Streptophyta</taxon>
        <taxon>Embryophyta</taxon>
        <taxon>Marchantiophyta</taxon>
        <taxon>Marchantiopsida</taxon>
        <taxon>Marchantiidae</taxon>
        <taxon>Marchantiales</taxon>
        <taxon>Ricciaceae</taxon>
        <taxon>Riccia</taxon>
    </lineage>
</organism>
<dbReference type="Proteomes" id="UP001605036">
    <property type="component" value="Unassembled WGS sequence"/>
</dbReference>
<gene>
    <name evidence="1" type="ORF">R1flu_021705</name>
</gene>
<evidence type="ECO:0000313" key="1">
    <source>
        <dbReference type="EMBL" id="KAL2653577.1"/>
    </source>
</evidence>
<sequence length="93" mass="10203">MWRADNVIAGVSFVQGHRTLQDAVDWTGIDVCYSSLLDALKATAGTIPNSLVVFDYMLSIFDSYVDPTNDPNVQPLVKGLDADDISMDKFFGL</sequence>
<protein>
    <submittedName>
        <fullName evidence="1">Uncharacterized protein</fullName>
    </submittedName>
</protein>